<dbReference type="PANTHER" id="PTHR11835">
    <property type="entry name" value="DECARBOXYLATING DEHYDROGENASES-ISOCITRATE, ISOPROPYLMALATE, TARTRATE"/>
    <property type="match status" value="1"/>
</dbReference>
<dbReference type="RefSeq" id="WP_013257174.1">
    <property type="nucleotide sequence ID" value="NC_014365.1"/>
</dbReference>
<keyword evidence="5" id="KW-1185">Reference proteome</keyword>
<keyword evidence="2 4" id="KW-0560">Oxidoreductase</keyword>
<dbReference type="InterPro" id="IPR019818">
    <property type="entry name" value="IsoCit/isopropylmalate_DH_CS"/>
</dbReference>
<dbReference type="STRING" id="644282.Deba_0342"/>
<evidence type="ECO:0000256" key="1">
    <source>
        <dbReference type="ARBA" id="ARBA00007769"/>
    </source>
</evidence>
<evidence type="ECO:0000259" key="3">
    <source>
        <dbReference type="SMART" id="SM01329"/>
    </source>
</evidence>
<gene>
    <name evidence="4" type="ordered locus">Deba_0342</name>
</gene>
<sequence length="330" mass="34848">MTENIYDIAVIGGDGIGPEVVEAEIAVLEATGLAWNFSSYEAGDDCLASRGQALPQATLDGALAAQAVIFGAAGVSAADVILRLRAELGTFVNLRPSVAYKGVNCLHPQTDMMIVRENTECLYAGIEAQLTPEVVTATRVITSQASTRIVNYALEWARQAGGKKVTAVHKANVLRKTDGHFLQCCRAAARQFPDVPYEEALVDSVAMRMAMRPEEFQVIVTTNLFGDILSDLAAGLIGGLGMCPSANLGQAHALFEPVHGTAPDIAGQGKANPSAAILCGAMLLRHLGQEQWAARVEKAVADCVADGQATSDLGGKLRTMEMARAVIDRL</sequence>
<dbReference type="Proteomes" id="UP000009047">
    <property type="component" value="Chromosome"/>
</dbReference>
<dbReference type="SMART" id="SM01329">
    <property type="entry name" value="Iso_dh"/>
    <property type="match status" value="1"/>
</dbReference>
<dbReference type="GO" id="GO:0006102">
    <property type="term" value="P:isocitrate metabolic process"/>
    <property type="evidence" value="ECO:0007669"/>
    <property type="project" value="TreeGrafter"/>
</dbReference>
<evidence type="ECO:0000313" key="5">
    <source>
        <dbReference type="Proteomes" id="UP000009047"/>
    </source>
</evidence>
<dbReference type="Gene3D" id="3.40.718.10">
    <property type="entry name" value="Isopropylmalate Dehydrogenase"/>
    <property type="match status" value="1"/>
</dbReference>
<dbReference type="GO" id="GO:0000287">
    <property type="term" value="F:magnesium ion binding"/>
    <property type="evidence" value="ECO:0007669"/>
    <property type="project" value="InterPro"/>
</dbReference>
<dbReference type="GO" id="GO:0004449">
    <property type="term" value="F:isocitrate dehydrogenase (NAD+) activity"/>
    <property type="evidence" value="ECO:0007669"/>
    <property type="project" value="TreeGrafter"/>
</dbReference>
<dbReference type="Pfam" id="PF00180">
    <property type="entry name" value="Iso_dh"/>
    <property type="match status" value="1"/>
</dbReference>
<evidence type="ECO:0000313" key="4">
    <source>
        <dbReference type="EMBL" id="ADK83718.1"/>
    </source>
</evidence>
<comment type="similarity">
    <text evidence="1">Belongs to the isocitrate and isopropylmalate dehydrogenases family.</text>
</comment>
<evidence type="ECO:0000256" key="2">
    <source>
        <dbReference type="ARBA" id="ARBA00023002"/>
    </source>
</evidence>
<dbReference type="SUPFAM" id="SSF53659">
    <property type="entry name" value="Isocitrate/Isopropylmalate dehydrogenase-like"/>
    <property type="match status" value="1"/>
</dbReference>
<dbReference type="GO" id="GO:0003862">
    <property type="term" value="F:3-isopropylmalate dehydrogenase activity"/>
    <property type="evidence" value="ECO:0007669"/>
    <property type="project" value="UniProtKB-EC"/>
</dbReference>
<feature type="domain" description="Isopropylmalate dehydrogenase-like" evidence="3">
    <location>
        <begin position="7"/>
        <end position="326"/>
    </location>
</feature>
<dbReference type="EMBL" id="CP002085">
    <property type="protein sequence ID" value="ADK83718.1"/>
    <property type="molecule type" value="Genomic_DNA"/>
</dbReference>
<dbReference type="EC" id="1.1.1.85" evidence="4"/>
<dbReference type="HOGENOM" id="CLU_031953_0_1_7"/>
<dbReference type="PROSITE" id="PS00470">
    <property type="entry name" value="IDH_IMDH"/>
    <property type="match status" value="1"/>
</dbReference>
<name>E1QDT2_DESB2</name>
<proteinExistence type="inferred from homology"/>
<organism evidence="4 5">
    <name type="scientific">Desulfarculus baarsii (strain ATCC 33931 / DSM 2075 / LMG 7858 / VKM B-1802 / 2st14)</name>
    <dbReference type="NCBI Taxonomy" id="644282"/>
    <lineage>
        <taxon>Bacteria</taxon>
        <taxon>Pseudomonadati</taxon>
        <taxon>Thermodesulfobacteriota</taxon>
        <taxon>Desulfarculia</taxon>
        <taxon>Desulfarculales</taxon>
        <taxon>Desulfarculaceae</taxon>
        <taxon>Desulfarculus</taxon>
    </lineage>
</organism>
<protein>
    <submittedName>
        <fullName evidence="4">3-isopropylmalate dehydrogenase</fullName>
        <ecNumber evidence="4">1.1.1.85</ecNumber>
    </submittedName>
</protein>
<dbReference type="KEGG" id="dbr:Deba_0342"/>
<dbReference type="InterPro" id="IPR024084">
    <property type="entry name" value="IsoPropMal-DH-like_dom"/>
</dbReference>
<accession>E1QDT2</accession>
<dbReference type="GO" id="GO:0051287">
    <property type="term" value="F:NAD binding"/>
    <property type="evidence" value="ECO:0007669"/>
    <property type="project" value="InterPro"/>
</dbReference>
<reference evidence="4 5" key="1">
    <citation type="journal article" date="2010" name="Stand. Genomic Sci.">
        <title>Complete genome sequence of Desulfarculus baarsii type strain (2st14).</title>
        <authorList>
            <person name="Sun H."/>
            <person name="Spring S."/>
            <person name="Lapidus A."/>
            <person name="Davenport K."/>
            <person name="Del Rio T.G."/>
            <person name="Tice H."/>
            <person name="Nolan M."/>
            <person name="Copeland A."/>
            <person name="Cheng J.F."/>
            <person name="Lucas S."/>
            <person name="Tapia R."/>
            <person name="Goodwin L."/>
            <person name="Pitluck S."/>
            <person name="Ivanova N."/>
            <person name="Pagani I."/>
            <person name="Mavromatis K."/>
            <person name="Ovchinnikova G."/>
            <person name="Pati A."/>
            <person name="Chen A."/>
            <person name="Palaniappan K."/>
            <person name="Hauser L."/>
            <person name="Chang Y.J."/>
            <person name="Jeffries C.D."/>
            <person name="Detter J.C."/>
            <person name="Han C."/>
            <person name="Rohde M."/>
            <person name="Brambilla E."/>
            <person name="Goker M."/>
            <person name="Woyke T."/>
            <person name="Bristow J."/>
            <person name="Eisen J.A."/>
            <person name="Markowitz V."/>
            <person name="Hugenholtz P."/>
            <person name="Kyrpides N.C."/>
            <person name="Klenk H.P."/>
            <person name="Land M."/>
        </authorList>
    </citation>
    <scope>NUCLEOTIDE SEQUENCE [LARGE SCALE GENOMIC DNA]</scope>
    <source>
        <strain evidence="5">ATCC 33931 / DSM 2075 / LMG 7858 / VKM B-1802 / 2st14</strain>
    </source>
</reference>
<dbReference type="AlphaFoldDB" id="E1QDT2"/>
<dbReference type="PANTHER" id="PTHR11835:SF34">
    <property type="entry name" value="ISOCITRATE DEHYDROGENASE [NAD] SUBUNIT ALPHA, MITOCHONDRIAL"/>
    <property type="match status" value="1"/>
</dbReference>
<dbReference type="eggNOG" id="COG0473">
    <property type="taxonomic scope" value="Bacteria"/>
</dbReference>
<dbReference type="GO" id="GO:0006099">
    <property type="term" value="P:tricarboxylic acid cycle"/>
    <property type="evidence" value="ECO:0007669"/>
    <property type="project" value="TreeGrafter"/>
</dbReference>